<keyword evidence="5 7" id="KW-1133">Transmembrane helix</keyword>
<evidence type="ECO:0000256" key="2">
    <source>
        <dbReference type="ARBA" id="ARBA00007362"/>
    </source>
</evidence>
<dbReference type="SUPFAM" id="SSF103481">
    <property type="entry name" value="Multidrug resistance efflux transporter EmrE"/>
    <property type="match status" value="2"/>
</dbReference>
<feature type="transmembrane region" description="Helical" evidence="7">
    <location>
        <begin position="217"/>
        <end position="236"/>
    </location>
</feature>
<feature type="transmembrane region" description="Helical" evidence="7">
    <location>
        <begin position="30"/>
        <end position="51"/>
    </location>
</feature>
<dbReference type="InterPro" id="IPR050638">
    <property type="entry name" value="AA-Vitamin_Transporters"/>
</dbReference>
<organism evidence="9 10">
    <name type="scientific">Domibacillus aminovorans</name>
    <dbReference type="NCBI Taxonomy" id="29332"/>
    <lineage>
        <taxon>Bacteria</taxon>
        <taxon>Bacillati</taxon>
        <taxon>Bacillota</taxon>
        <taxon>Bacilli</taxon>
        <taxon>Bacillales</taxon>
        <taxon>Bacillaceae</taxon>
        <taxon>Domibacillus</taxon>
    </lineage>
</organism>
<comment type="caution">
    <text evidence="9">The sequence shown here is derived from an EMBL/GenBank/DDBJ whole genome shotgun (WGS) entry which is preliminary data.</text>
</comment>
<feature type="transmembrane region" description="Helical" evidence="7">
    <location>
        <begin position="63"/>
        <end position="83"/>
    </location>
</feature>
<evidence type="ECO:0000256" key="1">
    <source>
        <dbReference type="ARBA" id="ARBA00004651"/>
    </source>
</evidence>
<accession>A0A177L1E4</accession>
<proteinExistence type="inferred from homology"/>
<dbReference type="InterPro" id="IPR037185">
    <property type="entry name" value="EmrE-like"/>
</dbReference>
<dbReference type="Pfam" id="PF00892">
    <property type="entry name" value="EamA"/>
    <property type="match status" value="2"/>
</dbReference>
<keyword evidence="4 7" id="KW-0812">Transmembrane</keyword>
<feature type="transmembrane region" description="Helical" evidence="7">
    <location>
        <begin position="268"/>
        <end position="286"/>
    </location>
</feature>
<feature type="transmembrane region" description="Helical" evidence="7">
    <location>
        <begin position="177"/>
        <end position="197"/>
    </location>
</feature>
<gene>
    <name evidence="9" type="ORF">AWH48_16295</name>
</gene>
<dbReference type="PANTHER" id="PTHR32322:SF18">
    <property type="entry name" value="S-ADENOSYLMETHIONINE_S-ADENOSYLHOMOCYSTEINE TRANSPORTER"/>
    <property type="match status" value="1"/>
</dbReference>
<comment type="similarity">
    <text evidence="2">Belongs to the EamA transporter family.</text>
</comment>
<dbReference type="InterPro" id="IPR000620">
    <property type="entry name" value="EamA_dom"/>
</dbReference>
<evidence type="ECO:0000313" key="9">
    <source>
        <dbReference type="EMBL" id="OAH59147.1"/>
    </source>
</evidence>
<feature type="transmembrane region" description="Helical" evidence="7">
    <location>
        <begin position="120"/>
        <end position="138"/>
    </location>
</feature>
<sequence length="305" mass="33493">MVMLNYVMICFIFGTTFLAIKVGIEAGADPLLSAGLRFFLAGFLVVLYFAFRKKLVLSLFWSKQLILISFCLTAMTFATLYWAEQYITSGLAAVLSAFGPVMVFLLHIRQSKEKMNAQQAAGLLLGMIGVLLISSPSLDQGVSIYWIPATAAVIFGQWFYSVGAVKSKSFLKEKPDISPFLINGIQMTIGGVLLLMFSAVWERPSFTSLALADVQVSLLYLIFIGSIAGHGLFYWLVNKTNPFFPSTWLYVSPVIAVSLGAVLLDEHITTSTAIGAVSVIIGVFLVNKQTLMKAWKEGILLRKVE</sequence>
<dbReference type="Proteomes" id="UP000077271">
    <property type="component" value="Unassembled WGS sequence"/>
</dbReference>
<evidence type="ECO:0000256" key="5">
    <source>
        <dbReference type="ARBA" id="ARBA00022989"/>
    </source>
</evidence>
<feature type="transmembrane region" description="Helical" evidence="7">
    <location>
        <begin position="144"/>
        <end position="165"/>
    </location>
</feature>
<name>A0A177L1E4_9BACI</name>
<dbReference type="PANTHER" id="PTHR32322">
    <property type="entry name" value="INNER MEMBRANE TRANSPORTER"/>
    <property type="match status" value="1"/>
</dbReference>
<feature type="domain" description="EamA" evidence="8">
    <location>
        <begin position="159"/>
        <end position="287"/>
    </location>
</feature>
<feature type="transmembrane region" description="Helical" evidence="7">
    <location>
        <begin position="7"/>
        <end position="24"/>
    </location>
</feature>
<comment type="subcellular location">
    <subcellularLocation>
        <location evidence="1">Cell membrane</location>
        <topology evidence="1">Multi-pass membrane protein</topology>
    </subcellularLocation>
</comment>
<evidence type="ECO:0000259" key="8">
    <source>
        <dbReference type="Pfam" id="PF00892"/>
    </source>
</evidence>
<dbReference type="RefSeq" id="WP_018393196.1">
    <property type="nucleotide sequence ID" value="NZ_LQWZ01000006.1"/>
</dbReference>
<feature type="transmembrane region" description="Helical" evidence="7">
    <location>
        <begin position="243"/>
        <end position="262"/>
    </location>
</feature>
<dbReference type="GO" id="GO:0005886">
    <property type="term" value="C:plasma membrane"/>
    <property type="evidence" value="ECO:0007669"/>
    <property type="project" value="UniProtKB-SubCell"/>
</dbReference>
<dbReference type="OrthoDB" id="9812547at2"/>
<dbReference type="EMBL" id="LQWZ01000006">
    <property type="protein sequence ID" value="OAH59147.1"/>
    <property type="molecule type" value="Genomic_DNA"/>
</dbReference>
<evidence type="ECO:0000256" key="6">
    <source>
        <dbReference type="ARBA" id="ARBA00023136"/>
    </source>
</evidence>
<evidence type="ECO:0000256" key="7">
    <source>
        <dbReference type="SAM" id="Phobius"/>
    </source>
</evidence>
<evidence type="ECO:0000313" key="10">
    <source>
        <dbReference type="Proteomes" id="UP000077271"/>
    </source>
</evidence>
<evidence type="ECO:0000256" key="3">
    <source>
        <dbReference type="ARBA" id="ARBA00022475"/>
    </source>
</evidence>
<protein>
    <submittedName>
        <fullName evidence="9">Transporter</fullName>
    </submittedName>
</protein>
<dbReference type="AlphaFoldDB" id="A0A177L1E4"/>
<feature type="domain" description="EamA" evidence="8">
    <location>
        <begin position="7"/>
        <end position="134"/>
    </location>
</feature>
<evidence type="ECO:0000256" key="4">
    <source>
        <dbReference type="ARBA" id="ARBA00022692"/>
    </source>
</evidence>
<keyword evidence="6 7" id="KW-0472">Membrane</keyword>
<reference evidence="9 10" key="1">
    <citation type="submission" date="2016-01" db="EMBL/GenBank/DDBJ databases">
        <title>Investigation of taxonomic status of Bacillus aminovorans.</title>
        <authorList>
            <person name="Verma A."/>
            <person name="Pal Y."/>
            <person name="Krishnamurthi S."/>
        </authorList>
    </citation>
    <scope>NUCLEOTIDE SEQUENCE [LARGE SCALE GENOMIC DNA]</scope>
    <source>
        <strain evidence="9 10">DSM 4337</strain>
    </source>
</reference>
<feature type="transmembrane region" description="Helical" evidence="7">
    <location>
        <begin position="89"/>
        <end position="108"/>
    </location>
</feature>
<keyword evidence="3" id="KW-1003">Cell membrane</keyword>